<reference evidence="7 8" key="1">
    <citation type="submission" date="2024-02" db="EMBL/GenBank/DDBJ databases">
        <title>A novel Gemmatimonadota bacterium.</title>
        <authorList>
            <person name="Du Z.-J."/>
            <person name="Ye Y.-Q."/>
        </authorList>
    </citation>
    <scope>NUCLEOTIDE SEQUENCE [LARGE SCALE GENOMIC DNA]</scope>
    <source>
        <strain evidence="7 8">DH-20</strain>
    </source>
</reference>
<comment type="subcellular location">
    <subcellularLocation>
        <location evidence="1">Membrane</location>
        <topology evidence="1">Multi-pass membrane protein</topology>
    </subcellularLocation>
</comment>
<accession>A0ABU9E663</accession>
<dbReference type="PANTHER" id="PTHR10846">
    <property type="entry name" value="SODIUM/POTASSIUM/CALCIUM EXCHANGER"/>
    <property type="match status" value="1"/>
</dbReference>
<feature type="domain" description="Sodium/calcium exchanger membrane region" evidence="6">
    <location>
        <begin position="4"/>
        <end position="136"/>
    </location>
</feature>
<feature type="transmembrane region" description="Helical" evidence="5">
    <location>
        <begin position="161"/>
        <end position="184"/>
    </location>
</feature>
<organism evidence="7 8">
    <name type="scientific">Gaopeijia maritima</name>
    <dbReference type="NCBI Taxonomy" id="3119007"/>
    <lineage>
        <taxon>Bacteria</taxon>
        <taxon>Pseudomonadati</taxon>
        <taxon>Gemmatimonadota</taxon>
        <taxon>Longimicrobiia</taxon>
        <taxon>Gaopeijiales</taxon>
        <taxon>Gaopeijiaceae</taxon>
        <taxon>Gaopeijia</taxon>
    </lineage>
</organism>
<keyword evidence="8" id="KW-1185">Reference proteome</keyword>
<dbReference type="Proteomes" id="UP001484239">
    <property type="component" value="Unassembled WGS sequence"/>
</dbReference>
<evidence type="ECO:0000256" key="4">
    <source>
        <dbReference type="ARBA" id="ARBA00023136"/>
    </source>
</evidence>
<feature type="transmembrane region" description="Helical" evidence="5">
    <location>
        <begin position="267"/>
        <end position="286"/>
    </location>
</feature>
<dbReference type="InterPro" id="IPR044880">
    <property type="entry name" value="NCX_ion-bd_dom_sf"/>
</dbReference>
<feature type="transmembrane region" description="Helical" evidence="5">
    <location>
        <begin position="68"/>
        <end position="91"/>
    </location>
</feature>
<keyword evidence="3 5" id="KW-1133">Transmembrane helix</keyword>
<feature type="transmembrane region" description="Helical" evidence="5">
    <location>
        <begin position="298"/>
        <end position="315"/>
    </location>
</feature>
<name>A0ABU9E663_9BACT</name>
<dbReference type="EMBL" id="JBBHLI010000001">
    <property type="protein sequence ID" value="MEK9499613.1"/>
    <property type="molecule type" value="Genomic_DNA"/>
</dbReference>
<evidence type="ECO:0000256" key="5">
    <source>
        <dbReference type="SAM" id="Phobius"/>
    </source>
</evidence>
<protein>
    <submittedName>
        <fullName evidence="7">Calcium/sodium antiporter</fullName>
    </submittedName>
</protein>
<feature type="transmembrane region" description="Helical" evidence="5">
    <location>
        <begin position="233"/>
        <end position="255"/>
    </location>
</feature>
<evidence type="ECO:0000313" key="8">
    <source>
        <dbReference type="Proteomes" id="UP001484239"/>
    </source>
</evidence>
<sequence>MTVVVLVVGALALFVIGARALLVGASLLAHALRVSPLLIGLTVLPFATSTPELIVSIDGAWAGQSELAIGNIVGTNTFNVLFILGLLALIARLPVSSSVVRKEVPIMIGASFLMWALSHDGHIGRVDGAVLLFAMVAHLKVLHLASVGGDSGRSHALREPAGIRGALPGIGLVILGGGLLALSAQTVVDVAISAATDMGMSPHSMGLSFIAIGTSLPELATTIVAVRRSEYDLAVGNVVGSNIFNVLTILGVTALTSPEGVVVPPALIAFDVPVMIASAMACYPMVRSGRVIDRREGAVLFGGYLAYGAYGWFYAAHHAPSFTQAMLFFAIPLLAATIAVSGRTGVAQPPPHPNR</sequence>
<evidence type="ECO:0000313" key="7">
    <source>
        <dbReference type="EMBL" id="MEK9499613.1"/>
    </source>
</evidence>
<dbReference type="InterPro" id="IPR004837">
    <property type="entry name" value="NaCa_Exmemb"/>
</dbReference>
<dbReference type="Gene3D" id="1.20.1420.30">
    <property type="entry name" value="NCX, central ion-binding region"/>
    <property type="match status" value="1"/>
</dbReference>
<evidence type="ECO:0000256" key="1">
    <source>
        <dbReference type="ARBA" id="ARBA00004141"/>
    </source>
</evidence>
<evidence type="ECO:0000259" key="6">
    <source>
        <dbReference type="Pfam" id="PF01699"/>
    </source>
</evidence>
<feature type="transmembrane region" description="Helical" evidence="5">
    <location>
        <begin position="204"/>
        <end position="226"/>
    </location>
</feature>
<keyword evidence="4 5" id="KW-0472">Membrane</keyword>
<evidence type="ECO:0000256" key="3">
    <source>
        <dbReference type="ARBA" id="ARBA00022989"/>
    </source>
</evidence>
<keyword evidence="2 5" id="KW-0812">Transmembrane</keyword>
<comment type="caution">
    <text evidence="7">The sequence shown here is derived from an EMBL/GenBank/DDBJ whole genome shotgun (WGS) entry which is preliminary data.</text>
</comment>
<feature type="domain" description="Sodium/calcium exchanger membrane region" evidence="6">
    <location>
        <begin position="170"/>
        <end position="308"/>
    </location>
</feature>
<dbReference type="PANTHER" id="PTHR10846:SF8">
    <property type="entry name" value="INNER MEMBRANE PROTEIN YRBG"/>
    <property type="match status" value="1"/>
</dbReference>
<dbReference type="RefSeq" id="WP_405286196.1">
    <property type="nucleotide sequence ID" value="NZ_JBBHLI010000001.1"/>
</dbReference>
<feature type="transmembrane region" description="Helical" evidence="5">
    <location>
        <begin position="321"/>
        <end position="340"/>
    </location>
</feature>
<dbReference type="Pfam" id="PF01699">
    <property type="entry name" value="Na_Ca_ex"/>
    <property type="match status" value="2"/>
</dbReference>
<proteinExistence type="predicted"/>
<evidence type="ECO:0000256" key="2">
    <source>
        <dbReference type="ARBA" id="ARBA00022692"/>
    </source>
</evidence>
<gene>
    <name evidence="7" type="ORF">WI372_01285</name>
</gene>
<dbReference type="InterPro" id="IPR004481">
    <property type="entry name" value="K/Na/Ca-exchanger"/>
</dbReference>
<dbReference type="NCBIfam" id="TIGR00367">
    <property type="entry name" value="calcium/sodium antiporter"/>
    <property type="match status" value="1"/>
</dbReference>